<keyword evidence="5" id="KW-1185">Reference proteome</keyword>
<gene>
    <name evidence="4" type="ORF">C8A05DRAFT_33134</name>
</gene>
<dbReference type="SUPFAM" id="SSF52507">
    <property type="entry name" value="Homo-oligomeric flavin-containing Cys decarboxylases, HFCD"/>
    <property type="match status" value="1"/>
</dbReference>
<dbReference type="EMBL" id="MU855467">
    <property type="protein sequence ID" value="KAK3903135.1"/>
    <property type="molecule type" value="Genomic_DNA"/>
</dbReference>
<dbReference type="GO" id="GO:0004633">
    <property type="term" value="F:phosphopantothenoylcysteine decarboxylase activity"/>
    <property type="evidence" value="ECO:0007669"/>
    <property type="project" value="TreeGrafter"/>
</dbReference>
<name>A0AAN6MMH7_9PEZI</name>
<dbReference type="InterPro" id="IPR036551">
    <property type="entry name" value="Flavin_trans-like"/>
</dbReference>
<reference evidence="4" key="2">
    <citation type="submission" date="2023-05" db="EMBL/GenBank/DDBJ databases">
        <authorList>
            <consortium name="Lawrence Berkeley National Laboratory"/>
            <person name="Steindorff A."/>
            <person name="Hensen N."/>
            <person name="Bonometti L."/>
            <person name="Westerberg I."/>
            <person name="Brannstrom I.O."/>
            <person name="Guillou S."/>
            <person name="Cros-Aarteil S."/>
            <person name="Calhoun S."/>
            <person name="Haridas S."/>
            <person name="Kuo A."/>
            <person name="Mondo S."/>
            <person name="Pangilinan J."/>
            <person name="Riley R."/>
            <person name="Labutti K."/>
            <person name="Andreopoulos B."/>
            <person name="Lipzen A."/>
            <person name="Chen C."/>
            <person name="Yanf M."/>
            <person name="Daum C."/>
            <person name="Ng V."/>
            <person name="Clum A."/>
            <person name="Ohm R."/>
            <person name="Martin F."/>
            <person name="Silar P."/>
            <person name="Natvig D."/>
            <person name="Lalanne C."/>
            <person name="Gautier V."/>
            <person name="Ament-Velasquez S.L."/>
            <person name="Kruys A."/>
            <person name="Hutchinson M.I."/>
            <person name="Powell A.J."/>
            <person name="Barry K."/>
            <person name="Miller A.N."/>
            <person name="Grigoriev I.V."/>
            <person name="Debuchy R."/>
            <person name="Gladieux P."/>
            <person name="Thoren M.H."/>
            <person name="Johannesson H."/>
        </authorList>
    </citation>
    <scope>NUCLEOTIDE SEQUENCE</scope>
    <source>
        <strain evidence="4">CBS 103.79</strain>
    </source>
</reference>
<evidence type="ECO:0000256" key="1">
    <source>
        <dbReference type="ARBA" id="ARBA00022993"/>
    </source>
</evidence>
<evidence type="ECO:0000313" key="4">
    <source>
        <dbReference type="EMBL" id="KAK3903135.1"/>
    </source>
</evidence>
<evidence type="ECO:0000313" key="5">
    <source>
        <dbReference type="Proteomes" id="UP001303889"/>
    </source>
</evidence>
<dbReference type="GO" id="GO:0010181">
    <property type="term" value="F:FMN binding"/>
    <property type="evidence" value="ECO:0007669"/>
    <property type="project" value="TreeGrafter"/>
</dbReference>
<dbReference type="AlphaFoldDB" id="A0AAN6MMH7"/>
<dbReference type="PANTHER" id="PTHR14359">
    <property type="entry name" value="HOMO-OLIGOMERIC FLAVIN CONTAINING CYS DECARBOXYLASE FAMILY"/>
    <property type="match status" value="1"/>
</dbReference>
<comment type="similarity">
    <text evidence="2">Belongs to the HFCD (homooligomeric flavin containing Cys decarboxylase) superfamily.</text>
</comment>
<dbReference type="Gene3D" id="3.40.50.1950">
    <property type="entry name" value="Flavin prenyltransferase-like"/>
    <property type="match status" value="1"/>
</dbReference>
<comment type="caution">
    <text evidence="4">The sequence shown here is derived from an EMBL/GenBank/DDBJ whole genome shotgun (WGS) entry which is preliminary data.</text>
</comment>
<evidence type="ECO:0000256" key="2">
    <source>
        <dbReference type="ARBA" id="ARBA00038350"/>
    </source>
</evidence>
<organism evidence="4 5">
    <name type="scientific">Staphylotrichum tortipilum</name>
    <dbReference type="NCBI Taxonomy" id="2831512"/>
    <lineage>
        <taxon>Eukaryota</taxon>
        <taxon>Fungi</taxon>
        <taxon>Dikarya</taxon>
        <taxon>Ascomycota</taxon>
        <taxon>Pezizomycotina</taxon>
        <taxon>Sordariomycetes</taxon>
        <taxon>Sordariomycetidae</taxon>
        <taxon>Sordariales</taxon>
        <taxon>Chaetomiaceae</taxon>
        <taxon>Staphylotrichum</taxon>
    </lineage>
</organism>
<dbReference type="PANTHER" id="PTHR14359:SF6">
    <property type="entry name" value="PHOSPHOPANTOTHENOYLCYSTEINE DECARBOXYLASE"/>
    <property type="match status" value="1"/>
</dbReference>
<keyword evidence="1" id="KW-0173">Coenzyme A biosynthesis</keyword>
<dbReference type="GO" id="GO:0071513">
    <property type="term" value="C:phosphopantothenoylcysteine decarboxylase complex"/>
    <property type="evidence" value="ECO:0007669"/>
    <property type="project" value="TreeGrafter"/>
</dbReference>
<accession>A0AAN6MMH7</accession>
<dbReference type="Proteomes" id="UP001303889">
    <property type="component" value="Unassembled WGS sequence"/>
</dbReference>
<sequence>MLQSVDNEHDSQFLATQANSIEALVASRNDGKKHLLLAAISCRSLSASGSVATIKIPVIIEALAKYEGALSIRIVLTQSATHFLAGQSLEQPTVSSLLHLPNVDAVYHDRDEWGPQPWCRGATLSANTLAKVVNGMSDNLLTSVIRAWDTDATIDMKQKLILVAPAMNSAMWRNPITAKQIRVLTDDWGVKDEPSADGATVGWFKVLTPISKTLACGDTGGAMASVPTICEAIETTLELRGGA</sequence>
<reference evidence="4" key="1">
    <citation type="journal article" date="2023" name="Mol. Phylogenet. Evol.">
        <title>Genome-scale phylogeny and comparative genomics of the fungal order Sordariales.</title>
        <authorList>
            <person name="Hensen N."/>
            <person name="Bonometti L."/>
            <person name="Westerberg I."/>
            <person name="Brannstrom I.O."/>
            <person name="Guillou S."/>
            <person name="Cros-Aarteil S."/>
            <person name="Calhoun S."/>
            <person name="Haridas S."/>
            <person name="Kuo A."/>
            <person name="Mondo S."/>
            <person name="Pangilinan J."/>
            <person name="Riley R."/>
            <person name="LaButti K."/>
            <person name="Andreopoulos B."/>
            <person name="Lipzen A."/>
            <person name="Chen C."/>
            <person name="Yan M."/>
            <person name="Daum C."/>
            <person name="Ng V."/>
            <person name="Clum A."/>
            <person name="Steindorff A."/>
            <person name="Ohm R.A."/>
            <person name="Martin F."/>
            <person name="Silar P."/>
            <person name="Natvig D.O."/>
            <person name="Lalanne C."/>
            <person name="Gautier V."/>
            <person name="Ament-Velasquez S.L."/>
            <person name="Kruys A."/>
            <person name="Hutchinson M.I."/>
            <person name="Powell A.J."/>
            <person name="Barry K."/>
            <person name="Miller A.N."/>
            <person name="Grigoriev I.V."/>
            <person name="Debuchy R."/>
            <person name="Gladieux P."/>
            <person name="Hiltunen Thoren M."/>
            <person name="Johannesson H."/>
        </authorList>
    </citation>
    <scope>NUCLEOTIDE SEQUENCE</scope>
    <source>
        <strain evidence="4">CBS 103.79</strain>
    </source>
</reference>
<dbReference type="InterPro" id="IPR003382">
    <property type="entry name" value="Flavoprotein"/>
</dbReference>
<feature type="domain" description="Flavoprotein" evidence="3">
    <location>
        <begin position="47"/>
        <end position="230"/>
    </location>
</feature>
<dbReference type="GO" id="GO:0015937">
    <property type="term" value="P:coenzyme A biosynthetic process"/>
    <property type="evidence" value="ECO:0007669"/>
    <property type="project" value="UniProtKB-KW"/>
</dbReference>
<protein>
    <submittedName>
        <fullName evidence="4">Flavoprotein</fullName>
    </submittedName>
</protein>
<proteinExistence type="inferred from homology"/>
<dbReference type="Pfam" id="PF02441">
    <property type="entry name" value="Flavoprotein"/>
    <property type="match status" value="1"/>
</dbReference>
<evidence type="ECO:0000259" key="3">
    <source>
        <dbReference type="Pfam" id="PF02441"/>
    </source>
</evidence>